<evidence type="ECO:0000256" key="12">
    <source>
        <dbReference type="ARBA" id="ARBA00023277"/>
    </source>
</evidence>
<dbReference type="SUPFAM" id="SSF56112">
    <property type="entry name" value="Protein kinase-like (PK-like)"/>
    <property type="match status" value="1"/>
</dbReference>
<dbReference type="InterPro" id="IPR011009">
    <property type="entry name" value="Kinase-like_dom_sf"/>
</dbReference>
<comment type="catalytic activity">
    <reaction evidence="14">
        <text>D-maltose + ATP = alpha-maltose 1-phosphate + ADP + H(+)</text>
        <dbReference type="Rhea" id="RHEA:31915"/>
        <dbReference type="ChEBI" id="CHEBI:15378"/>
        <dbReference type="ChEBI" id="CHEBI:17306"/>
        <dbReference type="ChEBI" id="CHEBI:30616"/>
        <dbReference type="ChEBI" id="CHEBI:63576"/>
        <dbReference type="ChEBI" id="CHEBI:456216"/>
        <dbReference type="EC" id="2.7.1.175"/>
    </reaction>
</comment>
<accession>A0ABP9GIR5</accession>
<evidence type="ECO:0000256" key="11">
    <source>
        <dbReference type="ARBA" id="ARBA00023056"/>
    </source>
</evidence>
<evidence type="ECO:0000256" key="10">
    <source>
        <dbReference type="ARBA" id="ARBA00022840"/>
    </source>
</evidence>
<evidence type="ECO:0000256" key="4">
    <source>
        <dbReference type="ARBA" id="ARBA00011962"/>
    </source>
</evidence>
<evidence type="ECO:0000256" key="8">
    <source>
        <dbReference type="ARBA" id="ARBA00022741"/>
    </source>
</evidence>
<reference evidence="18" key="1">
    <citation type="journal article" date="2019" name="Int. J. Syst. Evol. Microbiol.">
        <title>The Global Catalogue of Microorganisms (GCM) 10K type strain sequencing project: providing services to taxonomists for standard genome sequencing and annotation.</title>
        <authorList>
            <consortium name="The Broad Institute Genomics Platform"/>
            <consortium name="The Broad Institute Genome Sequencing Center for Infectious Disease"/>
            <person name="Wu L."/>
            <person name="Ma J."/>
        </authorList>
    </citation>
    <scope>NUCLEOTIDE SEQUENCE [LARGE SCALE GENOMIC DNA]</scope>
    <source>
        <strain evidence="18">JCM 17986</strain>
    </source>
</reference>
<gene>
    <name evidence="17" type="ORF">GCM10023205_00860</name>
</gene>
<comment type="caution">
    <text evidence="17">The sequence shown here is derived from an EMBL/GenBank/DDBJ whole genome shotgun (WGS) entry which is preliminary data.</text>
</comment>
<feature type="domain" description="Aminoglycoside phosphotransferase" evidence="15">
    <location>
        <begin position="270"/>
        <end position="410"/>
    </location>
</feature>
<evidence type="ECO:0000256" key="5">
    <source>
        <dbReference type="ARBA" id="ARBA00013882"/>
    </source>
</evidence>
<evidence type="ECO:0000259" key="16">
    <source>
        <dbReference type="Pfam" id="PF18085"/>
    </source>
</evidence>
<evidence type="ECO:0000313" key="17">
    <source>
        <dbReference type="EMBL" id="GAA4945059.1"/>
    </source>
</evidence>
<dbReference type="Proteomes" id="UP001500466">
    <property type="component" value="Unassembled WGS sequence"/>
</dbReference>
<keyword evidence="6" id="KW-0321">Glycogen metabolism</keyword>
<evidence type="ECO:0000256" key="2">
    <source>
        <dbReference type="ARBA" id="ARBA00006219"/>
    </source>
</evidence>
<evidence type="ECO:0000256" key="14">
    <source>
        <dbReference type="ARBA" id="ARBA00049067"/>
    </source>
</evidence>
<keyword evidence="8" id="KW-0547">Nucleotide-binding</keyword>
<evidence type="ECO:0000256" key="6">
    <source>
        <dbReference type="ARBA" id="ARBA00022600"/>
    </source>
</evidence>
<keyword evidence="9" id="KW-0418">Kinase</keyword>
<evidence type="ECO:0000259" key="15">
    <source>
        <dbReference type="Pfam" id="PF01636"/>
    </source>
</evidence>
<keyword evidence="18" id="KW-1185">Reference proteome</keyword>
<dbReference type="InterPro" id="IPR002575">
    <property type="entry name" value="Aminoglycoside_PTrfase"/>
</dbReference>
<dbReference type="Pfam" id="PF18085">
    <property type="entry name" value="Mak_N_cap"/>
    <property type="match status" value="1"/>
</dbReference>
<dbReference type="InterPro" id="IPR040999">
    <property type="entry name" value="Mak_N_cap"/>
</dbReference>
<sequence>MTHSTRPQDLRGIPAEAVCAQLLPWLPRQRWFAGKGRTIRGVEVVSAVELVRGDPGMFHLVLGVALEGSRGLPAVVDHYQLLLGVRRWRVDRLDHATIGRVGGDPAAGAVLYDAAHDSELTTWLLERFAAADAGDPCEVGPLVFQRCAERAPRGRLAGLVVGAEQSNTSIVFGDDVILKLFRRLTPGVNPDLELCLALAGAGSRRIPQPVAWFEADFEGEATTLGLLQEYLRTGTDGWELAKTSVRDLYADQDLLGIGGGTEPLHAHEVGGDFAGESFRLGVATAEVHADLARTLPTAIAGEDELQSLAEQMSRRLDAAAGRVPELEPYTDRLRDAYRDLAQLRREDHPVPLQRVHGDFHLGQVMRTSTRWVLIDFEGEPAQPLVERRALHSPLRDVAAMLRSFDYAARHLLAERRTGQSGAPAPHLVRRAEEWALRNRDAFCAGYAKAGAVDPRAEPVLLRAFETDKAVYEVVYESGNRPTWLPVPMSAIRRLAERSPQSSPAG</sequence>
<feature type="domain" description="Maltokinase N-terminal cap" evidence="16">
    <location>
        <begin position="25"/>
        <end position="117"/>
    </location>
</feature>
<dbReference type="Gene3D" id="3.90.1200.10">
    <property type="match status" value="1"/>
</dbReference>
<evidence type="ECO:0000313" key="18">
    <source>
        <dbReference type="Proteomes" id="UP001500466"/>
    </source>
</evidence>
<organism evidence="17 18">
    <name type="scientific">Yinghuangia aomiensis</name>
    <dbReference type="NCBI Taxonomy" id="676205"/>
    <lineage>
        <taxon>Bacteria</taxon>
        <taxon>Bacillati</taxon>
        <taxon>Actinomycetota</taxon>
        <taxon>Actinomycetes</taxon>
        <taxon>Kitasatosporales</taxon>
        <taxon>Streptomycetaceae</taxon>
        <taxon>Yinghuangia</taxon>
    </lineage>
</organism>
<evidence type="ECO:0000256" key="1">
    <source>
        <dbReference type="ARBA" id="ARBA00004964"/>
    </source>
</evidence>
<dbReference type="RefSeq" id="WP_345673167.1">
    <property type="nucleotide sequence ID" value="NZ_BAABHS010000001.1"/>
</dbReference>
<dbReference type="EC" id="2.7.1.175" evidence="4"/>
<comment type="subunit">
    <text evidence="3">Monomer.</text>
</comment>
<keyword evidence="12" id="KW-0119">Carbohydrate metabolism</keyword>
<comment type="pathway">
    <text evidence="1">Glycan biosynthesis; glycogen biosynthesis.</text>
</comment>
<evidence type="ECO:0000256" key="9">
    <source>
        <dbReference type="ARBA" id="ARBA00022777"/>
    </source>
</evidence>
<dbReference type="EMBL" id="BAABHS010000001">
    <property type="protein sequence ID" value="GAA4945059.1"/>
    <property type="molecule type" value="Genomic_DNA"/>
</dbReference>
<evidence type="ECO:0000256" key="7">
    <source>
        <dbReference type="ARBA" id="ARBA00022679"/>
    </source>
</evidence>
<evidence type="ECO:0000256" key="3">
    <source>
        <dbReference type="ARBA" id="ARBA00011245"/>
    </source>
</evidence>
<keyword evidence="10" id="KW-0067">ATP-binding</keyword>
<keyword evidence="11" id="KW-0320">Glycogen biosynthesis</keyword>
<keyword evidence="7" id="KW-0808">Transferase</keyword>
<comment type="similarity">
    <text evidence="2">Belongs to the aminoglycoside phosphotransferase family.</text>
</comment>
<dbReference type="Pfam" id="PF01636">
    <property type="entry name" value="APH"/>
    <property type="match status" value="1"/>
</dbReference>
<evidence type="ECO:0000256" key="13">
    <source>
        <dbReference type="ARBA" id="ARBA00031251"/>
    </source>
</evidence>
<name>A0ABP9GIR5_9ACTN</name>
<proteinExistence type="inferred from homology"/>
<protein>
    <recommendedName>
        <fullName evidence="5">Maltokinase</fullName>
        <ecNumber evidence="4">2.7.1.175</ecNumber>
    </recommendedName>
    <alternativeName>
        <fullName evidence="13">Maltose-1-phosphate synthase</fullName>
    </alternativeName>
</protein>